<organism evidence="13 14">
    <name type="scientific">Methanoculleus taiwanensis</name>
    <dbReference type="NCBI Taxonomy" id="1550565"/>
    <lineage>
        <taxon>Archaea</taxon>
        <taxon>Methanobacteriati</taxon>
        <taxon>Methanobacteriota</taxon>
        <taxon>Stenosarchaea group</taxon>
        <taxon>Methanomicrobia</taxon>
        <taxon>Methanomicrobiales</taxon>
        <taxon>Methanomicrobiaceae</taxon>
        <taxon>Methanoculleus</taxon>
    </lineage>
</organism>
<keyword evidence="4 11" id="KW-0436">Ligase</keyword>
<dbReference type="InterPro" id="IPR003789">
    <property type="entry name" value="Asn/Gln_tRNA_amidoTrase-B-like"/>
</dbReference>
<dbReference type="RefSeq" id="WP_128693658.1">
    <property type="nucleotide sequence ID" value="NZ_LHQS01000002.1"/>
</dbReference>
<dbReference type="Pfam" id="PF02934">
    <property type="entry name" value="GatB_N"/>
    <property type="match status" value="1"/>
</dbReference>
<keyword evidence="14" id="KW-1185">Reference proteome</keyword>
<evidence type="ECO:0000256" key="2">
    <source>
        <dbReference type="ARBA" id="ARBA00011123"/>
    </source>
</evidence>
<dbReference type="InterPro" id="IPR018027">
    <property type="entry name" value="Asn/Gln_amidotransferase"/>
</dbReference>
<gene>
    <name evidence="11" type="primary">gatB</name>
    <name evidence="13" type="ORF">ABH15_06980</name>
</gene>
<dbReference type="InterPro" id="IPR014746">
    <property type="entry name" value="Gln_synth/guanido_kin_cat_dom"/>
</dbReference>
<dbReference type="AlphaFoldDB" id="A0A498H0Q2"/>
<evidence type="ECO:0000313" key="13">
    <source>
        <dbReference type="EMBL" id="RXE55944.1"/>
    </source>
</evidence>
<dbReference type="SUPFAM" id="SSF55931">
    <property type="entry name" value="Glutamine synthetase/guanido kinase"/>
    <property type="match status" value="1"/>
</dbReference>
<dbReference type="PROSITE" id="PS01234">
    <property type="entry name" value="GATB"/>
    <property type="match status" value="1"/>
</dbReference>
<dbReference type="GO" id="GO:0006412">
    <property type="term" value="P:translation"/>
    <property type="evidence" value="ECO:0007669"/>
    <property type="project" value="UniProtKB-UniRule"/>
</dbReference>
<comment type="function">
    <text evidence="8 11">Allows the formation of correctly charged Asn-tRNA(Asn) or Gln-tRNA(Gln) through the transamidation of misacylated Asp-tRNA(Asn) or Glu-tRNA(Gln) in organisms which lack either or both of asparaginyl-tRNA or glutaminyl-tRNA synthetases. The reaction takes place in the presence of glutamine and ATP through an activated phospho-Asp-tRNA(Asn) or phospho-Glu-tRNA(Gln).</text>
</comment>
<evidence type="ECO:0000256" key="1">
    <source>
        <dbReference type="ARBA" id="ARBA00005306"/>
    </source>
</evidence>
<reference evidence="13 14" key="1">
    <citation type="journal article" date="2015" name="Int. J. Syst. Evol. Microbiol.">
        <title>Methanoculleus taiwanensis sp. nov., a methanogen isolated from deep marine sediment at the deformation front area near Taiwan.</title>
        <authorList>
            <person name="Weng C.Y."/>
            <person name="Chen S.C."/>
            <person name="Lai M.C."/>
            <person name="Wu S.Y."/>
            <person name="Lin S."/>
            <person name="Yang T.F."/>
            <person name="Chen P.C."/>
        </authorList>
    </citation>
    <scope>NUCLEOTIDE SEQUENCE [LARGE SCALE GENOMIC DNA]</scope>
    <source>
        <strain evidence="13 14">CYW4</strain>
    </source>
</reference>
<keyword evidence="5 11" id="KW-0547">Nucleotide-binding</keyword>
<dbReference type="SUPFAM" id="SSF89095">
    <property type="entry name" value="GatB/YqeY motif"/>
    <property type="match status" value="1"/>
</dbReference>
<keyword evidence="7 11" id="KW-0648">Protein biosynthesis</keyword>
<protein>
    <recommendedName>
        <fullName evidence="3 11">Aspartyl/glutamyl-tRNA(Asn/Gln) amidotransferase subunit B</fullName>
        <shortName evidence="11">Asp/Glu-ADT subunit B</shortName>
        <ecNumber evidence="11">6.3.5.-</ecNumber>
    </recommendedName>
</protein>
<feature type="domain" description="Asn/Gln amidotransferase" evidence="12">
    <location>
        <begin position="321"/>
        <end position="469"/>
    </location>
</feature>
<dbReference type="Gene3D" id="1.10.10.410">
    <property type="match status" value="1"/>
</dbReference>
<proteinExistence type="inferred from homology"/>
<dbReference type="EMBL" id="LHQS01000002">
    <property type="protein sequence ID" value="RXE55944.1"/>
    <property type="molecule type" value="Genomic_DNA"/>
</dbReference>
<dbReference type="PANTHER" id="PTHR11659">
    <property type="entry name" value="GLUTAMYL-TRNA GLN AMIDOTRANSFERASE SUBUNIT B MITOCHONDRIAL AND PROKARYOTIC PET112-RELATED"/>
    <property type="match status" value="1"/>
</dbReference>
<dbReference type="HAMAP" id="MF_00121">
    <property type="entry name" value="GatB"/>
    <property type="match status" value="1"/>
</dbReference>
<evidence type="ECO:0000313" key="14">
    <source>
        <dbReference type="Proteomes" id="UP000290932"/>
    </source>
</evidence>
<dbReference type="GO" id="GO:0005524">
    <property type="term" value="F:ATP binding"/>
    <property type="evidence" value="ECO:0007669"/>
    <property type="project" value="UniProtKB-KW"/>
</dbReference>
<comment type="subunit">
    <text evidence="2 11">Heterotrimer of A, B and C subunits.</text>
</comment>
<sequence>MNVIIGLEIHVQLNTATKLFCRCSTDYRDDPPNTHCCPVCLGLPGALPRVNRKAVEYGLRVAKALEMEVPEESEFARKNYFYPDLPKAFQITQYDKPLAVWGNLEIEDDEGHEKTVRITRAHLEEDPGRLVHKGGGDRVRYSLVDYNRSGIPLLEIVTEPDLRSPQEARRFLNRLRSTLEYLGVFDGDKEGSLRVDANISIEGYERVEVKNISSYKGVEKALTFEVTRQRNLVRRGQPVTVRETRHFQEGRGVTTAARSKEEEHDYRYFPEPDLRPLAVSGWVEEIVLPELPVARKNRFVEQYGISLNHARTLTGDLEVAEFYERIAAVDPVLAATWVADTLLGELNYRSMRIAAVPPGHFAELLTLLKEDTITDKAGVEVLREMLDSCAAGEACEQPAAIVEREGLAKATGGEFDAIVRSVIEAHPQAVDDYRTGKKGALNFLVGQVMKETRGRADPRELGRIVAGCIDTTGV</sequence>
<dbReference type="NCBIfam" id="TIGR00133">
    <property type="entry name" value="gatB"/>
    <property type="match status" value="1"/>
</dbReference>
<evidence type="ECO:0000256" key="4">
    <source>
        <dbReference type="ARBA" id="ARBA00022598"/>
    </source>
</evidence>
<dbReference type="InterPro" id="IPR006075">
    <property type="entry name" value="Asn/Gln-tRNA_Trfase_suB/E_cat"/>
</dbReference>
<dbReference type="InterPro" id="IPR017958">
    <property type="entry name" value="Gln-tRNA_amidoTrfase_suB_CS"/>
</dbReference>
<dbReference type="FunFam" id="1.10.10.410:FF:000001">
    <property type="entry name" value="Aspartyl/glutamyl-tRNA(Asn/Gln) amidotransferase subunit B"/>
    <property type="match status" value="1"/>
</dbReference>
<dbReference type="InterPro" id="IPR023168">
    <property type="entry name" value="GatB_Yqey_C_2"/>
</dbReference>
<dbReference type="Pfam" id="PF02637">
    <property type="entry name" value="GatB_Yqey"/>
    <property type="match status" value="1"/>
</dbReference>
<dbReference type="InterPro" id="IPR042114">
    <property type="entry name" value="GatB_C_1"/>
</dbReference>
<dbReference type="GO" id="GO:0016740">
    <property type="term" value="F:transferase activity"/>
    <property type="evidence" value="ECO:0007669"/>
    <property type="project" value="UniProtKB-KW"/>
</dbReference>
<dbReference type="GO" id="GO:0070681">
    <property type="term" value="P:glutaminyl-tRNAGln biosynthesis via transamidation"/>
    <property type="evidence" value="ECO:0007669"/>
    <property type="project" value="TreeGrafter"/>
</dbReference>
<evidence type="ECO:0000256" key="5">
    <source>
        <dbReference type="ARBA" id="ARBA00022741"/>
    </source>
</evidence>
<evidence type="ECO:0000256" key="8">
    <source>
        <dbReference type="ARBA" id="ARBA00024799"/>
    </source>
</evidence>
<evidence type="ECO:0000256" key="9">
    <source>
        <dbReference type="ARBA" id="ARBA00047380"/>
    </source>
</evidence>
<evidence type="ECO:0000256" key="11">
    <source>
        <dbReference type="HAMAP-Rule" id="MF_00121"/>
    </source>
</evidence>
<dbReference type="Proteomes" id="UP000290932">
    <property type="component" value="Unassembled WGS sequence"/>
</dbReference>
<dbReference type="InterPro" id="IPR017959">
    <property type="entry name" value="Asn/Gln-tRNA_amidoTrfase_suB/E"/>
</dbReference>
<dbReference type="GO" id="GO:0050566">
    <property type="term" value="F:asparaginyl-tRNA synthase (glutamine-hydrolyzing) activity"/>
    <property type="evidence" value="ECO:0007669"/>
    <property type="project" value="RHEA"/>
</dbReference>
<evidence type="ECO:0000256" key="10">
    <source>
        <dbReference type="ARBA" id="ARBA00047913"/>
    </source>
</evidence>
<comment type="similarity">
    <text evidence="1 11">Belongs to the GatB/GatE family. GatB subfamily.</text>
</comment>
<accession>A0A498H0Q2</accession>
<dbReference type="OrthoDB" id="52755at2157"/>
<evidence type="ECO:0000256" key="3">
    <source>
        <dbReference type="ARBA" id="ARBA00016923"/>
    </source>
</evidence>
<dbReference type="Gene3D" id="1.10.150.380">
    <property type="entry name" value="GatB domain, N-terminal subdomain"/>
    <property type="match status" value="1"/>
</dbReference>
<evidence type="ECO:0000259" key="12">
    <source>
        <dbReference type="SMART" id="SM00845"/>
    </source>
</evidence>
<comment type="catalytic activity">
    <reaction evidence="9 11">
        <text>L-aspartyl-tRNA(Asn) + L-glutamine + ATP + H2O = L-asparaginyl-tRNA(Asn) + L-glutamate + ADP + phosphate + 2 H(+)</text>
        <dbReference type="Rhea" id="RHEA:14513"/>
        <dbReference type="Rhea" id="RHEA-COMP:9674"/>
        <dbReference type="Rhea" id="RHEA-COMP:9677"/>
        <dbReference type="ChEBI" id="CHEBI:15377"/>
        <dbReference type="ChEBI" id="CHEBI:15378"/>
        <dbReference type="ChEBI" id="CHEBI:29985"/>
        <dbReference type="ChEBI" id="CHEBI:30616"/>
        <dbReference type="ChEBI" id="CHEBI:43474"/>
        <dbReference type="ChEBI" id="CHEBI:58359"/>
        <dbReference type="ChEBI" id="CHEBI:78515"/>
        <dbReference type="ChEBI" id="CHEBI:78516"/>
        <dbReference type="ChEBI" id="CHEBI:456216"/>
    </reaction>
</comment>
<comment type="caution">
    <text evidence="13">The sequence shown here is derived from an EMBL/GenBank/DDBJ whole genome shotgun (WGS) entry which is preliminary data.</text>
</comment>
<dbReference type="EC" id="6.3.5.-" evidence="11"/>
<keyword evidence="6 11" id="KW-0067">ATP-binding</keyword>
<dbReference type="NCBIfam" id="NF004014">
    <property type="entry name" value="PRK05477.1-4"/>
    <property type="match status" value="1"/>
</dbReference>
<name>A0A498H0Q2_9EURY</name>
<dbReference type="GO" id="GO:0050567">
    <property type="term" value="F:glutaminyl-tRNA synthase (glutamine-hydrolyzing) activity"/>
    <property type="evidence" value="ECO:0007669"/>
    <property type="project" value="UniProtKB-UniRule"/>
</dbReference>
<evidence type="ECO:0000256" key="7">
    <source>
        <dbReference type="ARBA" id="ARBA00022917"/>
    </source>
</evidence>
<dbReference type="PANTHER" id="PTHR11659:SF0">
    <property type="entry name" value="GLUTAMYL-TRNA(GLN) AMIDOTRANSFERASE SUBUNIT B, MITOCHONDRIAL"/>
    <property type="match status" value="1"/>
</dbReference>
<keyword evidence="13" id="KW-0808">Transferase</keyword>
<comment type="catalytic activity">
    <reaction evidence="10 11">
        <text>L-glutamyl-tRNA(Gln) + L-glutamine + ATP + H2O = L-glutaminyl-tRNA(Gln) + L-glutamate + ADP + phosphate + H(+)</text>
        <dbReference type="Rhea" id="RHEA:17521"/>
        <dbReference type="Rhea" id="RHEA-COMP:9681"/>
        <dbReference type="Rhea" id="RHEA-COMP:9684"/>
        <dbReference type="ChEBI" id="CHEBI:15377"/>
        <dbReference type="ChEBI" id="CHEBI:15378"/>
        <dbReference type="ChEBI" id="CHEBI:29985"/>
        <dbReference type="ChEBI" id="CHEBI:30616"/>
        <dbReference type="ChEBI" id="CHEBI:43474"/>
        <dbReference type="ChEBI" id="CHEBI:58359"/>
        <dbReference type="ChEBI" id="CHEBI:78520"/>
        <dbReference type="ChEBI" id="CHEBI:78521"/>
        <dbReference type="ChEBI" id="CHEBI:456216"/>
    </reaction>
</comment>
<dbReference type="SMART" id="SM00845">
    <property type="entry name" value="GatB_Yqey"/>
    <property type="match status" value="1"/>
</dbReference>
<dbReference type="InterPro" id="IPR004413">
    <property type="entry name" value="GatB"/>
</dbReference>
<dbReference type="NCBIfam" id="NF004012">
    <property type="entry name" value="PRK05477.1-2"/>
    <property type="match status" value="1"/>
</dbReference>
<evidence type="ECO:0000256" key="6">
    <source>
        <dbReference type="ARBA" id="ARBA00022840"/>
    </source>
</evidence>